<dbReference type="AlphaFoldDB" id="A0AAN9II65"/>
<reference evidence="3 4" key="1">
    <citation type="submission" date="2024-01" db="EMBL/GenBank/DDBJ databases">
        <title>The genomes of 5 underutilized Papilionoideae crops provide insights into root nodulation and disease resistance.</title>
        <authorList>
            <person name="Yuan L."/>
        </authorList>
    </citation>
    <scope>NUCLEOTIDE SEQUENCE [LARGE SCALE GENOMIC DNA]</scope>
    <source>
        <strain evidence="3">LY-2023</strain>
        <tissue evidence="3">Leaf</tissue>
    </source>
</reference>
<name>A0AAN9II65_CLITE</name>
<feature type="compositionally biased region" description="Basic and acidic residues" evidence="1">
    <location>
        <begin position="33"/>
        <end position="49"/>
    </location>
</feature>
<keyword evidence="2" id="KW-0812">Transmembrane</keyword>
<proteinExistence type="predicted"/>
<organism evidence="3 4">
    <name type="scientific">Clitoria ternatea</name>
    <name type="common">Butterfly pea</name>
    <dbReference type="NCBI Taxonomy" id="43366"/>
    <lineage>
        <taxon>Eukaryota</taxon>
        <taxon>Viridiplantae</taxon>
        <taxon>Streptophyta</taxon>
        <taxon>Embryophyta</taxon>
        <taxon>Tracheophyta</taxon>
        <taxon>Spermatophyta</taxon>
        <taxon>Magnoliopsida</taxon>
        <taxon>eudicotyledons</taxon>
        <taxon>Gunneridae</taxon>
        <taxon>Pentapetalae</taxon>
        <taxon>rosids</taxon>
        <taxon>fabids</taxon>
        <taxon>Fabales</taxon>
        <taxon>Fabaceae</taxon>
        <taxon>Papilionoideae</taxon>
        <taxon>50 kb inversion clade</taxon>
        <taxon>NPAAA clade</taxon>
        <taxon>indigoferoid/millettioid clade</taxon>
        <taxon>Phaseoleae</taxon>
        <taxon>Clitoria</taxon>
    </lineage>
</organism>
<evidence type="ECO:0000313" key="3">
    <source>
        <dbReference type="EMBL" id="KAK7280027.1"/>
    </source>
</evidence>
<gene>
    <name evidence="3" type="ORF">RJT34_25089</name>
</gene>
<dbReference type="Proteomes" id="UP001359559">
    <property type="component" value="Unassembled WGS sequence"/>
</dbReference>
<dbReference type="EMBL" id="JAYKXN010000006">
    <property type="protein sequence ID" value="KAK7280027.1"/>
    <property type="molecule type" value="Genomic_DNA"/>
</dbReference>
<keyword evidence="2" id="KW-0472">Membrane</keyword>
<accession>A0AAN9II65</accession>
<comment type="caution">
    <text evidence="3">The sequence shown here is derived from an EMBL/GenBank/DDBJ whole genome shotgun (WGS) entry which is preliminary data.</text>
</comment>
<evidence type="ECO:0000256" key="1">
    <source>
        <dbReference type="SAM" id="MobiDB-lite"/>
    </source>
</evidence>
<sequence length="266" mass="29404">MTVYCTKELIYENFVLSNLMKLKQGQSNRKGKKGTDNAGREDDHNTDENNLKALIGSKKGALISTETLSCNVNHGRIGDSIALTILRKCEGKVFDKMFTPAGSGFALVVIGSFARNLVLAFYLDHQQHIHFGGESNSHNANVGVGHDGSNSDSAPIWVDVVCGDRCVELIGNCSNVNGKQTSLIMHGSKNGLLDNMNLDFSYDSGDEWWGNMITPVVSDVTDVDFIECISELIVNYRLWVKFWHSCIAFVMGFFMLILYSKLIFGT</sequence>
<feature type="transmembrane region" description="Helical" evidence="2">
    <location>
        <begin position="242"/>
        <end position="264"/>
    </location>
</feature>
<protein>
    <submittedName>
        <fullName evidence="3">Uncharacterized protein</fullName>
    </submittedName>
</protein>
<evidence type="ECO:0000313" key="4">
    <source>
        <dbReference type="Proteomes" id="UP001359559"/>
    </source>
</evidence>
<keyword evidence="4" id="KW-1185">Reference proteome</keyword>
<evidence type="ECO:0000256" key="2">
    <source>
        <dbReference type="SAM" id="Phobius"/>
    </source>
</evidence>
<keyword evidence="2" id="KW-1133">Transmembrane helix</keyword>
<feature type="region of interest" description="Disordered" evidence="1">
    <location>
        <begin position="26"/>
        <end position="49"/>
    </location>
</feature>